<reference evidence="3" key="2">
    <citation type="submission" date="2023-07" db="EMBL/GenBank/DDBJ databases">
        <title>Genomic analysis of Rhodococcus opacus VOC-14 with glycol ethers degradation activity.</title>
        <authorList>
            <person name="Narkevich D.A."/>
            <person name="Hlushen A.M."/>
            <person name="Akhremchuk A.E."/>
            <person name="Sikolenko M.A."/>
            <person name="Valentovich L.N."/>
        </authorList>
    </citation>
    <scope>NUCLEOTIDE SEQUENCE</scope>
    <source>
        <strain evidence="3">VOC-14</strain>
    </source>
</reference>
<gene>
    <name evidence="2" type="ORF">O4328_22780</name>
    <name evidence="3" type="ORF">Q5707_24430</name>
</gene>
<evidence type="ECO:0000313" key="3">
    <source>
        <dbReference type="EMBL" id="WLF45039.1"/>
    </source>
</evidence>
<name>A0AAX3YAF4_RHOOP</name>
<keyword evidence="4" id="KW-1185">Reference proteome</keyword>
<evidence type="ECO:0000259" key="1">
    <source>
        <dbReference type="Pfam" id="PF13274"/>
    </source>
</evidence>
<dbReference type="Pfam" id="PF13274">
    <property type="entry name" value="SocA_Panacea"/>
    <property type="match status" value="1"/>
</dbReference>
<organism evidence="3 5">
    <name type="scientific">Rhodococcus opacus</name>
    <name type="common">Nocardia opaca</name>
    <dbReference type="NCBI Taxonomy" id="37919"/>
    <lineage>
        <taxon>Bacteria</taxon>
        <taxon>Bacillati</taxon>
        <taxon>Actinomycetota</taxon>
        <taxon>Actinomycetes</taxon>
        <taxon>Mycobacteriales</taxon>
        <taxon>Nocardiaceae</taxon>
        <taxon>Rhodococcus</taxon>
    </lineage>
</organism>
<evidence type="ECO:0000313" key="4">
    <source>
        <dbReference type="Proteomes" id="UP001066327"/>
    </source>
</evidence>
<feature type="domain" description="Antitoxin SocA-like Panacea" evidence="1">
    <location>
        <begin position="23"/>
        <end position="116"/>
    </location>
</feature>
<sequence>MVTALDVAGYVYKHLGWVDAWKLEKLTYFAQAWHLAWDGRPLFDDEIQAWADGPVIPKVHRVNKFHRMGAYDTELPGSHPEAVVGSAERVIQAVLDFYGGMDKHTLIELTHGDSPWLEARGDLAEGEMGNETISVKEMRRCYSRKALEGEQCAPRPPSMIPAQVQGGPRYQRAIDHEMERWAETLALLAER</sequence>
<protein>
    <submittedName>
        <fullName evidence="3">DUF4065 domain-containing protein</fullName>
    </submittedName>
</protein>
<proteinExistence type="predicted"/>
<evidence type="ECO:0000313" key="5">
    <source>
        <dbReference type="Proteomes" id="UP001231166"/>
    </source>
</evidence>
<dbReference type="EMBL" id="CP130953">
    <property type="protein sequence ID" value="WLF45039.1"/>
    <property type="molecule type" value="Genomic_DNA"/>
</dbReference>
<reference evidence="2" key="1">
    <citation type="submission" date="2022-12" db="EMBL/GenBank/DDBJ databases">
        <authorList>
            <person name="Krivoruchko A.V."/>
            <person name="Elkin A."/>
        </authorList>
    </citation>
    <scope>NUCLEOTIDE SEQUENCE</scope>
    <source>
        <strain evidence="2">IEGM 249</strain>
    </source>
</reference>
<dbReference type="RefSeq" id="WP_269591654.1">
    <property type="nucleotide sequence ID" value="NZ_CP130953.1"/>
</dbReference>
<evidence type="ECO:0000313" key="2">
    <source>
        <dbReference type="EMBL" id="MCZ4586471.1"/>
    </source>
</evidence>
<dbReference type="InterPro" id="IPR025272">
    <property type="entry name" value="SocA_Panacea"/>
</dbReference>
<dbReference type="Proteomes" id="UP001066327">
    <property type="component" value="Unassembled WGS sequence"/>
</dbReference>
<dbReference type="AlphaFoldDB" id="A0AAX3YAF4"/>
<dbReference type="EMBL" id="JAPWIS010000012">
    <property type="protein sequence ID" value="MCZ4586471.1"/>
    <property type="molecule type" value="Genomic_DNA"/>
</dbReference>
<accession>A0AAX3YAF4</accession>
<dbReference type="Proteomes" id="UP001231166">
    <property type="component" value="Chromosome"/>
</dbReference>